<dbReference type="InterPro" id="IPR011041">
    <property type="entry name" value="Quinoprot_gluc/sorb_DH_b-prop"/>
</dbReference>
<evidence type="ECO:0000256" key="5">
    <source>
        <dbReference type="ARBA" id="ARBA00022891"/>
    </source>
</evidence>
<feature type="region of interest" description="Disordered" evidence="12">
    <location>
        <begin position="441"/>
        <end position="568"/>
    </location>
</feature>
<dbReference type="InterPro" id="IPR012938">
    <property type="entry name" value="Glc/Sorbosone_DH"/>
</dbReference>
<evidence type="ECO:0000256" key="10">
    <source>
        <dbReference type="ARBA" id="ARBA00061483"/>
    </source>
</evidence>
<dbReference type="PANTHER" id="PTHR19328:SF13">
    <property type="entry name" value="HIPL1 PROTEIN"/>
    <property type="match status" value="1"/>
</dbReference>
<dbReference type="InterPro" id="IPR011042">
    <property type="entry name" value="6-blade_b-propeller_TolB-like"/>
</dbReference>
<keyword evidence="8" id="KW-0325">Glycoprotein</keyword>
<comment type="cofactor">
    <cofactor evidence="1">
        <name>pyrroloquinoline quinone</name>
        <dbReference type="ChEBI" id="CHEBI:58442"/>
    </cofactor>
</comment>
<evidence type="ECO:0000256" key="9">
    <source>
        <dbReference type="ARBA" id="ARBA00023288"/>
    </source>
</evidence>
<evidence type="ECO:0000256" key="8">
    <source>
        <dbReference type="ARBA" id="ARBA00023180"/>
    </source>
</evidence>
<dbReference type="GO" id="GO:0008270">
    <property type="term" value="F:zinc ion binding"/>
    <property type="evidence" value="ECO:0007669"/>
    <property type="project" value="UniProtKB-KW"/>
</dbReference>
<organism evidence="14 15">
    <name type="scientific">Rhynchospora pubera</name>
    <dbReference type="NCBI Taxonomy" id="906938"/>
    <lineage>
        <taxon>Eukaryota</taxon>
        <taxon>Viridiplantae</taxon>
        <taxon>Streptophyta</taxon>
        <taxon>Embryophyta</taxon>
        <taxon>Tracheophyta</taxon>
        <taxon>Spermatophyta</taxon>
        <taxon>Magnoliopsida</taxon>
        <taxon>Liliopsida</taxon>
        <taxon>Poales</taxon>
        <taxon>Cyperaceae</taxon>
        <taxon>Cyperoideae</taxon>
        <taxon>Rhynchosporeae</taxon>
        <taxon>Rhynchospora</taxon>
    </lineage>
</organism>
<keyword evidence="5" id="KW-0634">PQQ</keyword>
<evidence type="ECO:0000256" key="3">
    <source>
        <dbReference type="ARBA" id="ARBA00022475"/>
    </source>
</evidence>
<evidence type="ECO:0000313" key="14">
    <source>
        <dbReference type="EMBL" id="KAJ4782366.1"/>
    </source>
</evidence>
<keyword evidence="11" id="KW-0862">Zinc</keyword>
<name>A0AAV8EVQ4_9POAL</name>
<dbReference type="SUPFAM" id="SSF50952">
    <property type="entry name" value="Soluble quinoprotein glucose dehydrogenase"/>
    <property type="match status" value="1"/>
</dbReference>
<feature type="compositionally biased region" description="Polar residues" evidence="12">
    <location>
        <begin position="497"/>
        <end position="556"/>
    </location>
</feature>
<evidence type="ECO:0000259" key="13">
    <source>
        <dbReference type="PROSITE" id="PS50966"/>
    </source>
</evidence>
<keyword evidence="9" id="KW-0449">Lipoprotein</keyword>
<feature type="compositionally biased region" description="Low complexity" evidence="12">
    <location>
        <begin position="456"/>
        <end position="465"/>
    </location>
</feature>
<keyword evidence="15" id="KW-1185">Reference proteome</keyword>
<evidence type="ECO:0000256" key="4">
    <source>
        <dbReference type="ARBA" id="ARBA00022729"/>
    </source>
</evidence>
<feature type="compositionally biased region" description="Polar residues" evidence="12">
    <location>
        <begin position="471"/>
        <end position="483"/>
    </location>
</feature>
<dbReference type="Pfam" id="PF07995">
    <property type="entry name" value="GSDH"/>
    <property type="match status" value="1"/>
</dbReference>
<dbReference type="Proteomes" id="UP001140206">
    <property type="component" value="Chromosome 3"/>
</dbReference>
<dbReference type="AlphaFoldDB" id="A0AAV8EVQ4"/>
<proteinExistence type="inferred from homology"/>
<evidence type="ECO:0000256" key="2">
    <source>
        <dbReference type="ARBA" id="ARBA00004193"/>
    </source>
</evidence>
<evidence type="ECO:0000256" key="12">
    <source>
        <dbReference type="SAM" id="MobiDB-lite"/>
    </source>
</evidence>
<keyword evidence="7" id="KW-0472">Membrane</keyword>
<dbReference type="EMBL" id="JAMFTS010000003">
    <property type="protein sequence ID" value="KAJ4782366.1"/>
    <property type="molecule type" value="Genomic_DNA"/>
</dbReference>
<evidence type="ECO:0000256" key="6">
    <source>
        <dbReference type="ARBA" id="ARBA00023002"/>
    </source>
</evidence>
<keyword evidence="4" id="KW-0732">Signal</keyword>
<dbReference type="PROSITE" id="PS50966">
    <property type="entry name" value="ZF_SWIM"/>
    <property type="match status" value="1"/>
</dbReference>
<dbReference type="InterPro" id="IPR007527">
    <property type="entry name" value="Znf_SWIM"/>
</dbReference>
<evidence type="ECO:0000256" key="1">
    <source>
        <dbReference type="ARBA" id="ARBA00001931"/>
    </source>
</evidence>
<keyword evidence="6" id="KW-0560">Oxidoreductase</keyword>
<dbReference type="Gene3D" id="2.120.10.30">
    <property type="entry name" value="TolB, C-terminal domain"/>
    <property type="match status" value="1"/>
</dbReference>
<keyword evidence="11" id="KW-0479">Metal-binding</keyword>
<comment type="subcellular location">
    <subcellularLocation>
        <location evidence="2">Cell membrane</location>
        <topology evidence="2">Lipid-anchor</topology>
    </subcellularLocation>
</comment>
<keyword evidence="3" id="KW-1003">Cell membrane</keyword>
<comment type="caution">
    <text evidence="14">The sequence shown here is derived from an EMBL/GenBank/DDBJ whole genome shotgun (WGS) entry which is preliminary data.</text>
</comment>
<evidence type="ECO:0000313" key="15">
    <source>
        <dbReference type="Proteomes" id="UP001140206"/>
    </source>
</evidence>
<keyword evidence="11" id="KW-0863">Zinc-finger</keyword>
<comment type="similarity">
    <text evidence="10">Belongs to the PQQ oxidoreductase GdhB family.</text>
</comment>
<dbReference type="PANTHER" id="PTHR19328">
    <property type="entry name" value="HEDGEHOG-INTERACTING PROTEIN"/>
    <property type="match status" value="1"/>
</dbReference>
<dbReference type="GO" id="GO:0005886">
    <property type="term" value="C:plasma membrane"/>
    <property type="evidence" value="ECO:0007669"/>
    <property type="project" value="UniProtKB-SubCell"/>
</dbReference>
<reference evidence="14" key="1">
    <citation type="submission" date="2022-08" db="EMBL/GenBank/DDBJ databases">
        <authorList>
            <person name="Marques A."/>
        </authorList>
    </citation>
    <scope>NUCLEOTIDE SEQUENCE</scope>
    <source>
        <strain evidence="14">RhyPub2mFocal</strain>
        <tissue evidence="14">Leaves</tissue>
    </source>
</reference>
<gene>
    <name evidence="14" type="ORF">LUZ62_066623</name>
</gene>
<dbReference type="GO" id="GO:0016491">
    <property type="term" value="F:oxidoreductase activity"/>
    <property type="evidence" value="ECO:0007669"/>
    <property type="project" value="UniProtKB-KW"/>
</dbReference>
<evidence type="ECO:0000256" key="7">
    <source>
        <dbReference type="ARBA" id="ARBA00023136"/>
    </source>
</evidence>
<accession>A0AAV8EVQ4</accession>
<dbReference type="FunFam" id="2.120.10.30:FF:000067">
    <property type="entry name" value="HHIP-like 1"/>
    <property type="match status" value="1"/>
</dbReference>
<sequence length="568" mass="62348">MAPHPDGSNRIFLATQSGIIFLAELQDFGHALKYNKSQPFLDLRSRVYLDYESGFMGLAFHPNFTTNGRFFVSYNCDSTKTTDCLGKCSCNSEIGCDPTNLGTDNGVAPCQHQAVVAEYTVNGSSHSPSTATVANTNEVRRIFTMGLPYTTHHAGEIFFGPKDGYLYFMMGDGGNSGDPWNFAQNKKSVLGKALRLDINKIPTQTEIDGLGLWGNYTIPSDNPYNSDSGFRPEVWALGFRNPWRCNYDSERPSYLFCGTTGEDHGPSTVDEVNLLTKAGNYGWRVYDGFNLFHTNWTPGGSTPPESINPIFPILVMHHSDTHSNLDEAVLVAGYVYRARTDRCLYGRFIYADLYGFDMWTAQEMPYMSGNFSSDRVNFTCSRQSPIPCSFVNSTTIPVLGYIFSFGQDNNKDILLLTYTGVYRIVRPDLCGYKCKLDSDFSSPAPTEEEPISQQLAPTPSSSPAPTEEEPISQQLAPTPSTVLSPSNPPPASIQPPKEQSSSPLSSIAQPPKEQSNSPLSSITQPPKEQSNSPLSSIAQPPKEQSSSPLSSIAQPPTTGPFWHAPSPN</sequence>
<evidence type="ECO:0000256" key="11">
    <source>
        <dbReference type="PROSITE-ProRule" id="PRU00325"/>
    </source>
</evidence>
<protein>
    <submittedName>
        <fullName evidence="14">HIPL1 protein</fullName>
    </submittedName>
</protein>
<feature type="domain" description="SWIM-type" evidence="13">
    <location>
        <begin position="70"/>
        <end position="121"/>
    </location>
</feature>